<dbReference type="Pfam" id="PF18599">
    <property type="entry name" value="LCIB_C_CA"/>
    <property type="match status" value="1"/>
</dbReference>
<sequence>MYGTTGLISSLLGAFHMAEVSMRYSNFMPRFYNLAKSLGFRQGKIMPSRAFCSDESQGYPIILIAKHFGTFPFNHGLVGGIVATDRHAPHAHHGKDLVIIQASHVGYDPKEEKFGVYRRLQTEDSCETSSCGKICGALEWYLNEFEFAHNNIQLFEDNGIKKVVIDNQLLHSERVEGLLLKLDRIVKLDSQGDPIPEMSRSTAKVFLPSDILLGYLKDYEWKTGRGEPIGYRLHPDLFYFKRKISHHHEGRDHLEKNLLEVMPYVVTSEWPALTAAQANTQVEFDRAFRTIVKEPSYRNKKILFVSGLNVDISPQEGQVFPLTKFIPWAAYVQDESGNHETWEQAELYKQLQAQSTENPDQVDLETAIEIMEKAAEIKLPF</sequence>
<dbReference type="RefSeq" id="WP_078487882.1">
    <property type="nucleotide sequence ID" value="NZ_MPRJ01000072.1"/>
</dbReference>
<proteinExistence type="predicted"/>
<dbReference type="Proteomes" id="UP000190896">
    <property type="component" value="Unassembled WGS sequence"/>
</dbReference>
<dbReference type="AlphaFoldDB" id="A0A1T2KSS5"/>
<keyword evidence="3" id="KW-1185">Reference proteome</keyword>
<organism evidence="2 3">
    <name type="scientific">Solemya velesiana gill symbiont</name>
    <dbReference type="NCBI Taxonomy" id="1918948"/>
    <lineage>
        <taxon>Bacteria</taxon>
        <taxon>Pseudomonadati</taxon>
        <taxon>Pseudomonadota</taxon>
        <taxon>Gammaproteobacteria</taxon>
        <taxon>sulfur-oxidizing symbionts</taxon>
    </lineage>
</organism>
<protein>
    <recommendedName>
        <fullName evidence="1">Limiting CO2-inducible protein B/C beta carbonyic anhydrase domain-containing protein</fullName>
    </recommendedName>
</protein>
<feature type="domain" description="Limiting CO2-inducible protein B/C beta carbonyic anhydrase" evidence="1">
    <location>
        <begin position="24"/>
        <end position="165"/>
    </location>
</feature>
<evidence type="ECO:0000259" key="1">
    <source>
        <dbReference type="Pfam" id="PF18599"/>
    </source>
</evidence>
<comment type="caution">
    <text evidence="2">The sequence shown here is derived from an EMBL/GenBank/DDBJ whole genome shotgun (WGS) entry which is preliminary data.</text>
</comment>
<dbReference type="OrthoDB" id="5429206at2"/>
<reference evidence="2 3" key="1">
    <citation type="submission" date="2016-11" db="EMBL/GenBank/DDBJ databases">
        <title>Mixed transmission modes and dynamic genome evolution in an obligate animal-bacterial symbiosis.</title>
        <authorList>
            <person name="Russell S.L."/>
            <person name="Corbett-Detig R.B."/>
            <person name="Cavanaugh C.M."/>
        </authorList>
    </citation>
    <scope>NUCLEOTIDE SEQUENCE [LARGE SCALE GENOMIC DNA]</scope>
    <source>
        <strain evidence="2">Se-Cadez</strain>
    </source>
</reference>
<gene>
    <name evidence="2" type="ORF">BOW51_10060</name>
</gene>
<evidence type="ECO:0000313" key="3">
    <source>
        <dbReference type="Proteomes" id="UP000190896"/>
    </source>
</evidence>
<name>A0A1T2KSS5_9GAMM</name>
<accession>A0A1T2KSS5</accession>
<dbReference type="EMBL" id="MPRJ01000072">
    <property type="protein sequence ID" value="OOZ35841.1"/>
    <property type="molecule type" value="Genomic_DNA"/>
</dbReference>
<dbReference type="InterPro" id="IPR040703">
    <property type="entry name" value="LCIB/C_CA"/>
</dbReference>
<evidence type="ECO:0000313" key="2">
    <source>
        <dbReference type="EMBL" id="OOZ35841.1"/>
    </source>
</evidence>